<gene>
    <name evidence="3" type="ORF">D6810_00860</name>
</gene>
<dbReference type="AlphaFoldDB" id="A0A3M0Z123"/>
<comment type="caution">
    <text evidence="3">The sequence shown here is derived from an EMBL/GenBank/DDBJ whole genome shotgun (WGS) entry which is preliminary data.</text>
</comment>
<organism evidence="3 4">
    <name type="scientific">Candidatus Dojkabacteria bacterium</name>
    <dbReference type="NCBI Taxonomy" id="2099670"/>
    <lineage>
        <taxon>Bacteria</taxon>
        <taxon>Candidatus Dojkabacteria</taxon>
    </lineage>
</organism>
<feature type="compositionally biased region" description="Basic and acidic residues" evidence="1">
    <location>
        <begin position="1"/>
        <end position="12"/>
    </location>
</feature>
<sequence>MSRSKPQADEGIQKSPLYSEMPSTINPEKLEFKRFSEMQREEPKNETGRILLYIFLVVVFGVGAALVVRSVILNNNQSESDTTALSTKNGVKNNDIIIDDYTLNIVTKPESEAKNVAQNLEYKDSPALVLGDSTIDPSKVFLKKIEYTRYSTFSRTKFNFEAEGNKLPIINIEYSSTGRSITVLLNSKLTVSEGLKKVKKVDSFLKSIEFLSDKNSFKLNVSEAFKYRIYFDSGSLVLDLKSIEEINKVSNSQGSNTNTNNPSSSTPVSSPVTANENRPSAPFYVNKFSQNTQYISSNVSGNVILQDNYWAWDEGSFFEISFGKSNMLGENYIPNAKAYYSKSITDKPVIILEISNLSQAVLSTKKVLTAADIQAATGISSLGNANFVKIELKEFKDGTAKYEIELKRKSDFKLLTQKTYDSTTQIVSLQIKD</sequence>
<evidence type="ECO:0000256" key="1">
    <source>
        <dbReference type="SAM" id="MobiDB-lite"/>
    </source>
</evidence>
<dbReference type="EMBL" id="RFKV01000030">
    <property type="protein sequence ID" value="RMD77464.1"/>
    <property type="molecule type" value="Genomic_DNA"/>
</dbReference>
<keyword evidence="2" id="KW-0812">Transmembrane</keyword>
<evidence type="ECO:0000313" key="4">
    <source>
        <dbReference type="Proteomes" id="UP000269410"/>
    </source>
</evidence>
<feature type="region of interest" description="Disordered" evidence="1">
    <location>
        <begin position="1"/>
        <end position="24"/>
    </location>
</feature>
<feature type="compositionally biased region" description="Low complexity" evidence="1">
    <location>
        <begin position="250"/>
        <end position="273"/>
    </location>
</feature>
<keyword evidence="2" id="KW-0472">Membrane</keyword>
<protein>
    <submittedName>
        <fullName evidence="3">Uncharacterized protein</fullName>
    </submittedName>
</protein>
<dbReference type="Proteomes" id="UP000269410">
    <property type="component" value="Unassembled WGS sequence"/>
</dbReference>
<feature type="region of interest" description="Disordered" evidence="1">
    <location>
        <begin position="250"/>
        <end position="275"/>
    </location>
</feature>
<feature type="transmembrane region" description="Helical" evidence="2">
    <location>
        <begin position="50"/>
        <end position="72"/>
    </location>
</feature>
<evidence type="ECO:0000313" key="3">
    <source>
        <dbReference type="EMBL" id="RMD77464.1"/>
    </source>
</evidence>
<accession>A0A3M0Z123</accession>
<keyword evidence="2" id="KW-1133">Transmembrane helix</keyword>
<proteinExistence type="predicted"/>
<evidence type="ECO:0000256" key="2">
    <source>
        <dbReference type="SAM" id="Phobius"/>
    </source>
</evidence>
<reference evidence="3 4" key="1">
    <citation type="submission" date="2018-10" db="EMBL/GenBank/DDBJ databases">
        <title>Thermophilic Lithotrophy and Phototrophy in an Intertidal, Iron-rich, Geothermal Spring.</title>
        <authorList>
            <person name="Ward L.M."/>
            <person name="Idei A."/>
            <person name="Nakagawa M."/>
            <person name="Ueno Y."/>
            <person name="Fischer W."/>
            <person name="Mcglynn S.E."/>
        </authorList>
    </citation>
    <scope>NUCLEOTIDE SEQUENCE [LARGE SCALE GENOMIC DNA]</scope>
    <source>
        <strain evidence="3">J137</strain>
    </source>
</reference>
<name>A0A3M0Z123_9BACT</name>